<dbReference type="PANTHER" id="PTHR32305:SF15">
    <property type="entry name" value="PROTEIN RHSA-RELATED"/>
    <property type="match status" value="1"/>
</dbReference>
<proteinExistence type="predicted"/>
<gene>
    <name evidence="1" type="ORF">Maes01_02797</name>
</gene>
<dbReference type="Gene3D" id="2.180.10.10">
    <property type="entry name" value="RHS repeat-associated core"/>
    <property type="match status" value="1"/>
</dbReference>
<dbReference type="InterPro" id="IPR022385">
    <property type="entry name" value="Rhs_assc_core"/>
</dbReference>
<protein>
    <recommendedName>
        <fullName evidence="3">RHS repeat-associated core domain-containing protein</fullName>
    </recommendedName>
</protein>
<reference evidence="1 2" key="1">
    <citation type="submission" date="2024-02" db="EMBL/GenBank/DDBJ databases">
        <title>Microbulbifer aestuariivivens NBRC 112533.</title>
        <authorList>
            <person name="Ichikawa N."/>
            <person name="Katano-Makiyama Y."/>
            <person name="Hidaka K."/>
        </authorList>
    </citation>
    <scope>NUCLEOTIDE SEQUENCE [LARGE SCALE GENOMIC DNA]</scope>
    <source>
        <strain evidence="1 2">NBRC 112533</strain>
    </source>
</reference>
<name>A0ABP9WUC3_9GAMM</name>
<evidence type="ECO:0000313" key="2">
    <source>
        <dbReference type="Proteomes" id="UP001408594"/>
    </source>
</evidence>
<organism evidence="1 2">
    <name type="scientific">Microbulbifer aestuariivivens</name>
    <dbReference type="NCBI Taxonomy" id="1908308"/>
    <lineage>
        <taxon>Bacteria</taxon>
        <taxon>Pseudomonadati</taxon>
        <taxon>Pseudomonadota</taxon>
        <taxon>Gammaproteobacteria</taxon>
        <taxon>Cellvibrionales</taxon>
        <taxon>Microbulbiferaceae</taxon>
        <taxon>Microbulbifer</taxon>
    </lineage>
</organism>
<comment type="caution">
    <text evidence="1">The sequence shown here is derived from an EMBL/GenBank/DDBJ whole genome shotgun (WGS) entry which is preliminary data.</text>
</comment>
<dbReference type="InterPro" id="IPR050708">
    <property type="entry name" value="T6SS_VgrG/RHS"/>
</dbReference>
<sequence length="211" mass="23171">MSYSEGGNHYTVGSDYLGTPKVMMDLSGNSVWAQVMSPYGESQVHEDLDGDGNRVVLNLRFPGQYADQESGAYYNFFRDYDPSLGRYVQSDPIGLRGGLNTYAYVGGNPLMYTDPLGLVPPSNIPPGVNIQQNIAEASNMSPFEFYDAVRNGGRWDYKQQGSQYEAFGNYNYGLTGRAAGFPGNVLNRAAGWAQGYKQLKLGELVGRIAVR</sequence>
<dbReference type="EMBL" id="BAABRT010000036">
    <property type="protein sequence ID" value="GAA5526198.1"/>
    <property type="molecule type" value="Genomic_DNA"/>
</dbReference>
<keyword evidence="2" id="KW-1185">Reference proteome</keyword>
<dbReference type="NCBIfam" id="TIGR03696">
    <property type="entry name" value="Rhs_assc_core"/>
    <property type="match status" value="1"/>
</dbReference>
<evidence type="ECO:0000313" key="1">
    <source>
        <dbReference type="EMBL" id="GAA5526198.1"/>
    </source>
</evidence>
<accession>A0ABP9WUC3</accession>
<dbReference type="PANTHER" id="PTHR32305">
    <property type="match status" value="1"/>
</dbReference>
<evidence type="ECO:0008006" key="3">
    <source>
        <dbReference type="Google" id="ProtNLM"/>
    </source>
</evidence>
<dbReference type="Proteomes" id="UP001408594">
    <property type="component" value="Unassembled WGS sequence"/>
</dbReference>